<protein>
    <submittedName>
        <fullName evidence="1">Uncharacterized protein</fullName>
    </submittedName>
</protein>
<evidence type="ECO:0000313" key="2">
    <source>
        <dbReference type="Proteomes" id="UP000215086"/>
    </source>
</evidence>
<gene>
    <name evidence="1" type="ORF">THTE_3296</name>
</gene>
<proteinExistence type="predicted"/>
<name>A0A286RIW4_9BACT</name>
<sequence length="41" mass="4459">METDADQSAQSGRQTLSEAFELLPDGGNACLRRFLGHSTFT</sequence>
<evidence type="ECO:0000313" key="1">
    <source>
        <dbReference type="EMBL" id="ASV75898.1"/>
    </source>
</evidence>
<dbReference type="EMBL" id="CP018477">
    <property type="protein sequence ID" value="ASV75898.1"/>
    <property type="molecule type" value="Genomic_DNA"/>
</dbReference>
<reference evidence="1 2" key="1">
    <citation type="journal article" name="Front. Microbiol.">
        <title>Sugar Metabolism of the First Thermophilic Planctomycete Thermogutta terrifontis: Comparative Genomic and Transcriptomic Approaches.</title>
        <authorList>
            <person name="Elcheninov A.G."/>
            <person name="Menzel P."/>
            <person name="Gudbergsdottir S.R."/>
            <person name="Slesarev A.I."/>
            <person name="Kadnikov V.V."/>
            <person name="Krogh A."/>
            <person name="Bonch-Osmolovskaya E.A."/>
            <person name="Peng X."/>
            <person name="Kublanov I.V."/>
        </authorList>
    </citation>
    <scope>NUCLEOTIDE SEQUENCE [LARGE SCALE GENOMIC DNA]</scope>
    <source>
        <strain evidence="1 2">R1</strain>
    </source>
</reference>
<accession>A0A286RIW4</accession>
<dbReference type="KEGG" id="ttf:THTE_3296"/>
<keyword evidence="2" id="KW-1185">Reference proteome</keyword>
<organism evidence="1 2">
    <name type="scientific">Thermogutta terrifontis</name>
    <dbReference type="NCBI Taxonomy" id="1331910"/>
    <lineage>
        <taxon>Bacteria</taxon>
        <taxon>Pseudomonadati</taxon>
        <taxon>Planctomycetota</taxon>
        <taxon>Planctomycetia</taxon>
        <taxon>Pirellulales</taxon>
        <taxon>Thermoguttaceae</taxon>
        <taxon>Thermogutta</taxon>
    </lineage>
</organism>
<dbReference type="Proteomes" id="UP000215086">
    <property type="component" value="Chromosome"/>
</dbReference>
<dbReference type="AlphaFoldDB" id="A0A286RIW4"/>